<keyword evidence="2" id="KW-0812">Transmembrane</keyword>
<dbReference type="EMBL" id="BNJQ01000005">
    <property type="protein sequence ID" value="GHP03513.1"/>
    <property type="molecule type" value="Genomic_DNA"/>
</dbReference>
<feature type="region of interest" description="Disordered" evidence="1">
    <location>
        <begin position="86"/>
        <end position="114"/>
    </location>
</feature>
<evidence type="ECO:0000313" key="3">
    <source>
        <dbReference type="EMBL" id="GHP03513.1"/>
    </source>
</evidence>
<proteinExistence type="predicted"/>
<reference evidence="3" key="1">
    <citation type="submission" date="2020-10" db="EMBL/GenBank/DDBJ databases">
        <title>Unveiling of a novel bifunctional photoreceptor, Dualchrome1, isolated from a cosmopolitan green alga.</title>
        <authorList>
            <person name="Suzuki S."/>
            <person name="Kawachi M."/>
        </authorList>
    </citation>
    <scope>NUCLEOTIDE SEQUENCE</scope>
    <source>
        <strain evidence="3">NIES 2893</strain>
    </source>
</reference>
<evidence type="ECO:0000256" key="1">
    <source>
        <dbReference type="SAM" id="MobiDB-lite"/>
    </source>
</evidence>
<protein>
    <submittedName>
        <fullName evidence="3">Uncharacterized protein</fullName>
    </submittedName>
</protein>
<gene>
    <name evidence="3" type="ORF">PPROV_000226800</name>
</gene>
<dbReference type="Proteomes" id="UP000660262">
    <property type="component" value="Unassembled WGS sequence"/>
</dbReference>
<keyword evidence="2" id="KW-0472">Membrane</keyword>
<keyword evidence="4" id="KW-1185">Reference proteome</keyword>
<feature type="transmembrane region" description="Helical" evidence="2">
    <location>
        <begin position="59"/>
        <end position="79"/>
    </location>
</feature>
<comment type="caution">
    <text evidence="3">The sequence shown here is derived from an EMBL/GenBank/DDBJ whole genome shotgun (WGS) entry which is preliminary data.</text>
</comment>
<organism evidence="3 4">
    <name type="scientific">Pycnococcus provasolii</name>
    <dbReference type="NCBI Taxonomy" id="41880"/>
    <lineage>
        <taxon>Eukaryota</taxon>
        <taxon>Viridiplantae</taxon>
        <taxon>Chlorophyta</taxon>
        <taxon>Pseudoscourfieldiophyceae</taxon>
        <taxon>Pseudoscourfieldiales</taxon>
        <taxon>Pycnococcaceae</taxon>
        <taxon>Pycnococcus</taxon>
    </lineage>
</organism>
<sequence length="223" mass="24168">MAPSVSAASSSKTSHRASLMTTPPGVIGVYVESFADSLGITKMYPNVKEILTDFKSLPLIMQLVEIVLLFSPVLLFYLIAGPAPGDQKNVKRATKEAPPPAPVSKAPPLDHVKVGDVPTSREAARIVSTAGKVSAQSIMDLAATYESTPAEKEAAALKVQKIRRDAVATRNAREQKIKEVSAKKAKEAAKVASPLAKAEDRKQKRKLARKQMMKTLRKMFCMR</sequence>
<dbReference type="AlphaFoldDB" id="A0A830HAM9"/>
<accession>A0A830HAM9</accession>
<evidence type="ECO:0000313" key="4">
    <source>
        <dbReference type="Proteomes" id="UP000660262"/>
    </source>
</evidence>
<keyword evidence="2" id="KW-1133">Transmembrane helix</keyword>
<evidence type="ECO:0000256" key="2">
    <source>
        <dbReference type="SAM" id="Phobius"/>
    </source>
</evidence>
<name>A0A830HAM9_9CHLO</name>